<dbReference type="EC" id="1.5.1.5" evidence="12"/>
<dbReference type="SUPFAM" id="SSF51735">
    <property type="entry name" value="NAD(P)-binding Rossmann-fold domains"/>
    <property type="match status" value="1"/>
</dbReference>
<dbReference type="GO" id="GO:0005829">
    <property type="term" value="C:cytosol"/>
    <property type="evidence" value="ECO:0007669"/>
    <property type="project" value="TreeGrafter"/>
</dbReference>
<dbReference type="Pfam" id="PF00763">
    <property type="entry name" value="THF_DHG_CYH"/>
    <property type="match status" value="1"/>
</dbReference>
<dbReference type="InterPro" id="IPR046346">
    <property type="entry name" value="Aminoacid_DH-like_N_sf"/>
</dbReference>
<dbReference type="Proteomes" id="UP000198984">
    <property type="component" value="Unassembled WGS sequence"/>
</dbReference>
<dbReference type="SUPFAM" id="SSF53223">
    <property type="entry name" value="Aminoacid dehydrogenase-like, N-terminal domain"/>
    <property type="match status" value="1"/>
</dbReference>
<dbReference type="GO" id="GO:0035999">
    <property type="term" value="P:tetrahydrofolate interconversion"/>
    <property type="evidence" value="ECO:0007669"/>
    <property type="project" value="UniProtKB-UniRule"/>
</dbReference>
<dbReference type="GO" id="GO:0004477">
    <property type="term" value="F:methenyltetrahydrofolate cyclohydrolase activity"/>
    <property type="evidence" value="ECO:0007669"/>
    <property type="project" value="UniProtKB-UniRule"/>
</dbReference>
<dbReference type="STRING" id="573321.SAMN04488505_106288"/>
<evidence type="ECO:0000256" key="4">
    <source>
        <dbReference type="ARBA" id="ARBA00022605"/>
    </source>
</evidence>
<dbReference type="PANTHER" id="PTHR48099:SF5">
    <property type="entry name" value="C-1-TETRAHYDROFOLATE SYNTHASE, CYTOPLASMIC"/>
    <property type="match status" value="1"/>
</dbReference>
<dbReference type="EC" id="3.5.4.9" evidence="12"/>
<comment type="similarity">
    <text evidence="12">Belongs to the tetrahydrofolate dehydrogenase/cyclohydrolase family.</text>
</comment>
<comment type="catalytic activity">
    <reaction evidence="12">
        <text>(6R)-5,10-methenyltetrahydrofolate + H2O = (6R)-10-formyltetrahydrofolate + H(+)</text>
        <dbReference type="Rhea" id="RHEA:23700"/>
        <dbReference type="ChEBI" id="CHEBI:15377"/>
        <dbReference type="ChEBI" id="CHEBI:15378"/>
        <dbReference type="ChEBI" id="CHEBI:57455"/>
        <dbReference type="ChEBI" id="CHEBI:195366"/>
        <dbReference type="EC" id="3.5.4.9"/>
    </reaction>
</comment>
<evidence type="ECO:0000256" key="3">
    <source>
        <dbReference type="ARBA" id="ARBA00022563"/>
    </source>
</evidence>
<dbReference type="InterPro" id="IPR036291">
    <property type="entry name" value="NAD(P)-bd_dom_sf"/>
</dbReference>
<dbReference type="EMBL" id="FOBB01000006">
    <property type="protein sequence ID" value="SEM84094.1"/>
    <property type="molecule type" value="Genomic_DNA"/>
</dbReference>
<sequence>MQILDGKLVSAAIKAQLAEKVAEIKLTGKKVPHLAAILVGNDPASETYVASKVKSCAEIGYNSTLLRFDAQISEKHLLDNITSLNENADIDGILVQLPLPKHINEELVINTIDPSKDVDGFHPVNVGKMVSGLPTFIPATPYGIMLMLEHYNIATKGKHAVVIGRSHIVGTPMSILLSRNSYPGNCTVTLCHSNTANLTEICLQADIIIAAIGRPNFVTANMVKEGAVIVDVGINRVADATKKSGFRLVGDVKFDEVAPKCSYITPVPGGVGPMTIAALLKNTYHASLGQKVHMN</sequence>
<evidence type="ECO:0000313" key="16">
    <source>
        <dbReference type="Proteomes" id="UP000198984"/>
    </source>
</evidence>
<evidence type="ECO:0000256" key="2">
    <source>
        <dbReference type="ARBA" id="ARBA00011738"/>
    </source>
</evidence>
<evidence type="ECO:0000259" key="14">
    <source>
        <dbReference type="Pfam" id="PF02882"/>
    </source>
</evidence>
<dbReference type="GO" id="GO:0006164">
    <property type="term" value="P:purine nucleotide biosynthetic process"/>
    <property type="evidence" value="ECO:0007669"/>
    <property type="project" value="UniProtKB-KW"/>
</dbReference>
<keyword evidence="9 12" id="KW-0368">Histidine biosynthesis</keyword>
<dbReference type="Gene3D" id="3.40.50.10860">
    <property type="entry name" value="Leucine Dehydrogenase, chain A, domain 1"/>
    <property type="match status" value="1"/>
</dbReference>
<evidence type="ECO:0000256" key="12">
    <source>
        <dbReference type="HAMAP-Rule" id="MF_01576"/>
    </source>
</evidence>
<dbReference type="InterPro" id="IPR000672">
    <property type="entry name" value="THF_DH/CycHdrlase"/>
</dbReference>
<dbReference type="PRINTS" id="PR00085">
    <property type="entry name" value="THFDHDRGNASE"/>
</dbReference>
<keyword evidence="6 12" id="KW-0378">Hydrolase</keyword>
<evidence type="ECO:0000256" key="10">
    <source>
        <dbReference type="ARBA" id="ARBA00023167"/>
    </source>
</evidence>
<gene>
    <name evidence="12" type="primary">folD</name>
    <name evidence="15" type="ORF">SAMN04488505_106288</name>
</gene>
<dbReference type="CDD" id="cd01080">
    <property type="entry name" value="NAD_bind_m-THF_DH_Cyclohyd"/>
    <property type="match status" value="1"/>
</dbReference>
<dbReference type="Pfam" id="PF02882">
    <property type="entry name" value="THF_DHG_CYH_C"/>
    <property type="match status" value="1"/>
</dbReference>
<comment type="subunit">
    <text evidence="2 12">Homodimer.</text>
</comment>
<dbReference type="InterPro" id="IPR020631">
    <property type="entry name" value="THF_DH/CycHdrlase_NAD-bd_dom"/>
</dbReference>
<comment type="function">
    <text evidence="12">Catalyzes the oxidation of 5,10-methylenetetrahydrofolate to 5,10-methenyltetrahydrofolate and then the hydrolysis of 5,10-methenyltetrahydrofolate to 10-formyltetrahydrofolate.</text>
</comment>
<evidence type="ECO:0000256" key="7">
    <source>
        <dbReference type="ARBA" id="ARBA00022857"/>
    </source>
</evidence>
<proteinExistence type="inferred from homology"/>
<keyword evidence="8 12" id="KW-0560">Oxidoreductase</keyword>
<keyword evidence="3 12" id="KW-0554">One-carbon metabolism</keyword>
<dbReference type="OrthoDB" id="9803580at2"/>
<keyword evidence="16" id="KW-1185">Reference proteome</keyword>
<keyword evidence="4 12" id="KW-0028">Amino-acid biosynthesis</keyword>
<dbReference type="PANTHER" id="PTHR48099">
    <property type="entry name" value="C-1-TETRAHYDROFOLATE SYNTHASE, CYTOPLASMIC-RELATED"/>
    <property type="match status" value="1"/>
</dbReference>
<keyword evidence="10 12" id="KW-0486">Methionine biosynthesis</keyword>
<evidence type="ECO:0000256" key="1">
    <source>
        <dbReference type="ARBA" id="ARBA00004777"/>
    </source>
</evidence>
<name>A0A1H8BPP2_9BACT</name>
<evidence type="ECO:0000256" key="11">
    <source>
        <dbReference type="ARBA" id="ARBA00023268"/>
    </source>
</evidence>
<dbReference type="GO" id="GO:0004488">
    <property type="term" value="F:methylenetetrahydrofolate dehydrogenase (NADP+) activity"/>
    <property type="evidence" value="ECO:0007669"/>
    <property type="project" value="UniProtKB-UniRule"/>
</dbReference>
<keyword evidence="7 12" id="KW-0521">NADP</keyword>
<dbReference type="NCBIfam" id="NF010783">
    <property type="entry name" value="PRK14186.1"/>
    <property type="match status" value="1"/>
</dbReference>
<evidence type="ECO:0000256" key="5">
    <source>
        <dbReference type="ARBA" id="ARBA00022755"/>
    </source>
</evidence>
<dbReference type="GO" id="GO:0009086">
    <property type="term" value="P:methionine biosynthetic process"/>
    <property type="evidence" value="ECO:0007669"/>
    <property type="project" value="UniProtKB-KW"/>
</dbReference>
<dbReference type="GO" id="GO:0000105">
    <property type="term" value="P:L-histidine biosynthetic process"/>
    <property type="evidence" value="ECO:0007669"/>
    <property type="project" value="UniProtKB-KW"/>
</dbReference>
<dbReference type="FunFam" id="3.40.50.10860:FF:000005">
    <property type="entry name" value="C-1-tetrahydrofolate synthase, cytoplasmic, putative"/>
    <property type="match status" value="1"/>
</dbReference>
<dbReference type="UniPathway" id="UPA00193"/>
<feature type="binding site" evidence="12">
    <location>
        <begin position="164"/>
        <end position="166"/>
    </location>
    <ligand>
        <name>NADP(+)</name>
        <dbReference type="ChEBI" id="CHEBI:58349"/>
    </ligand>
</feature>
<dbReference type="PROSITE" id="PS00767">
    <property type="entry name" value="THF_DHG_CYH_2"/>
    <property type="match status" value="1"/>
</dbReference>
<accession>A0A1H8BPP2</accession>
<keyword evidence="11 12" id="KW-0511">Multifunctional enzyme</keyword>
<evidence type="ECO:0000256" key="9">
    <source>
        <dbReference type="ARBA" id="ARBA00023102"/>
    </source>
</evidence>
<dbReference type="HAMAP" id="MF_01576">
    <property type="entry name" value="THF_DHG_CYH"/>
    <property type="match status" value="1"/>
</dbReference>
<organism evidence="15 16">
    <name type="scientific">Chitinophaga rupis</name>
    <dbReference type="NCBI Taxonomy" id="573321"/>
    <lineage>
        <taxon>Bacteria</taxon>
        <taxon>Pseudomonadati</taxon>
        <taxon>Bacteroidota</taxon>
        <taxon>Chitinophagia</taxon>
        <taxon>Chitinophagales</taxon>
        <taxon>Chitinophagaceae</taxon>
        <taxon>Chitinophaga</taxon>
    </lineage>
</organism>
<evidence type="ECO:0000313" key="15">
    <source>
        <dbReference type="EMBL" id="SEM84094.1"/>
    </source>
</evidence>
<protein>
    <recommendedName>
        <fullName evidence="12">Bifunctional protein FolD</fullName>
    </recommendedName>
    <domain>
        <recommendedName>
            <fullName evidence="12">Methylenetetrahydrofolate dehydrogenase</fullName>
            <ecNumber evidence="12">1.5.1.5</ecNumber>
        </recommendedName>
    </domain>
    <domain>
        <recommendedName>
            <fullName evidence="12">Methenyltetrahydrofolate cyclohydrolase</fullName>
            <ecNumber evidence="12">3.5.4.9</ecNumber>
        </recommendedName>
    </domain>
</protein>
<evidence type="ECO:0000256" key="6">
    <source>
        <dbReference type="ARBA" id="ARBA00022801"/>
    </source>
</evidence>
<dbReference type="RefSeq" id="WP_089917770.1">
    <property type="nucleotide sequence ID" value="NZ_FOBB01000006.1"/>
</dbReference>
<comment type="caution">
    <text evidence="12">Lacks conserved residue(s) required for the propagation of feature annotation.</text>
</comment>
<comment type="pathway">
    <text evidence="1 12">One-carbon metabolism; tetrahydrofolate interconversion.</text>
</comment>
<dbReference type="InterPro" id="IPR020630">
    <property type="entry name" value="THF_DH/CycHdrlase_cat_dom"/>
</dbReference>
<feature type="domain" description="Tetrahydrofolate dehydrogenase/cyclohydrolase catalytic" evidence="13">
    <location>
        <begin position="4"/>
        <end position="119"/>
    </location>
</feature>
<feature type="domain" description="Tetrahydrofolate dehydrogenase/cyclohydrolase NAD(P)-binding" evidence="14">
    <location>
        <begin position="138"/>
        <end position="287"/>
    </location>
</feature>
<keyword evidence="5 12" id="KW-0658">Purine biosynthesis</keyword>
<dbReference type="Gene3D" id="3.40.50.720">
    <property type="entry name" value="NAD(P)-binding Rossmann-like Domain"/>
    <property type="match status" value="1"/>
</dbReference>
<evidence type="ECO:0000259" key="13">
    <source>
        <dbReference type="Pfam" id="PF00763"/>
    </source>
</evidence>
<dbReference type="InterPro" id="IPR020867">
    <property type="entry name" value="THF_DH/CycHdrlase_CS"/>
</dbReference>
<evidence type="ECO:0000256" key="8">
    <source>
        <dbReference type="ARBA" id="ARBA00023002"/>
    </source>
</evidence>
<feature type="binding site" evidence="12">
    <location>
        <position position="234"/>
    </location>
    <ligand>
        <name>NADP(+)</name>
        <dbReference type="ChEBI" id="CHEBI:58349"/>
    </ligand>
</feature>
<reference evidence="15 16" key="1">
    <citation type="submission" date="2016-10" db="EMBL/GenBank/DDBJ databases">
        <authorList>
            <person name="de Groot N.N."/>
        </authorList>
    </citation>
    <scope>NUCLEOTIDE SEQUENCE [LARGE SCALE GENOMIC DNA]</scope>
    <source>
        <strain evidence="15 16">DSM 21039</strain>
    </source>
</reference>
<dbReference type="FunFam" id="3.40.50.720:FF:000189">
    <property type="entry name" value="Bifunctional protein FolD"/>
    <property type="match status" value="1"/>
</dbReference>
<dbReference type="AlphaFoldDB" id="A0A1H8BPP2"/>
<comment type="catalytic activity">
    <reaction evidence="12">
        <text>(6R)-5,10-methylene-5,6,7,8-tetrahydrofolate + NADP(+) = (6R)-5,10-methenyltetrahydrofolate + NADPH</text>
        <dbReference type="Rhea" id="RHEA:22812"/>
        <dbReference type="ChEBI" id="CHEBI:15636"/>
        <dbReference type="ChEBI" id="CHEBI:57455"/>
        <dbReference type="ChEBI" id="CHEBI:57783"/>
        <dbReference type="ChEBI" id="CHEBI:58349"/>
        <dbReference type="EC" id="1.5.1.5"/>
    </reaction>
</comment>